<dbReference type="InterPro" id="IPR050922">
    <property type="entry name" value="LytR/CpsA/Psr_CW_biosynth"/>
</dbReference>
<organism evidence="3 4">
    <name type="scientific">Thermus aquaticus</name>
    <dbReference type="NCBI Taxonomy" id="271"/>
    <lineage>
        <taxon>Bacteria</taxon>
        <taxon>Thermotogati</taxon>
        <taxon>Deinococcota</taxon>
        <taxon>Deinococci</taxon>
        <taxon>Thermales</taxon>
        <taxon>Thermaceae</taxon>
        <taxon>Thermus</taxon>
    </lineage>
</organism>
<name>A0A0N1IUA3_THEAQ</name>
<evidence type="ECO:0000256" key="1">
    <source>
        <dbReference type="ARBA" id="ARBA00006068"/>
    </source>
</evidence>
<dbReference type="EMBL" id="LHCI01000106">
    <property type="protein sequence ID" value="KOX89690.1"/>
    <property type="molecule type" value="Genomic_DNA"/>
</dbReference>
<dbReference type="Proteomes" id="UP000037685">
    <property type="component" value="Unassembled WGS sequence"/>
</dbReference>
<evidence type="ECO:0000313" key="4">
    <source>
        <dbReference type="Proteomes" id="UP000037685"/>
    </source>
</evidence>
<sequence length="365" mass="39701">MRPRPSFLLLALALFALGVVLSLPRSPKEEDLRPRRLGPLPEVGVVVAARDVEYCGYHTPCGPGSRTDTIFYLRLVGGEVKGVAVPRDLYSPVAGGKINAAYGRGGAELLKRAVEEATGLVAERHLILTLESVARVVDAVGGVEVVLEKPMRYTDRAARLYIDFPAGRLHLSGEDAVKYMRFRHEALGDYARLDRIKEVMGQVLRKAQNPATWPALTLALQEVWRELDTDLSLEEVLPHLPALRGLRLSLATLPTREGPGTFLYVDEGAKRTFLAAFFGAATPAAPPKVEVRLKGLPELVAWAQTFLAKEGIQAEAEVAQVAKSGVYTKDPEAGAYFADLFHLPLLAPHVPVPGVVVELGQDLLQ</sequence>
<feature type="domain" description="Cell envelope-related transcriptional attenuator" evidence="2">
    <location>
        <begin position="66"/>
        <end position="208"/>
    </location>
</feature>
<gene>
    <name evidence="3" type="primary">msrR_1</name>
    <name evidence="3" type="ORF">BVI061214_00869</name>
</gene>
<evidence type="ECO:0000313" key="3">
    <source>
        <dbReference type="EMBL" id="KOX89690.1"/>
    </source>
</evidence>
<accession>A0A0N1IUA3</accession>
<proteinExistence type="inferred from homology"/>
<dbReference type="AlphaFoldDB" id="A0A0N1IUA3"/>
<dbReference type="PANTHER" id="PTHR33392:SF6">
    <property type="entry name" value="POLYISOPRENYL-TEICHOIC ACID--PEPTIDOGLYCAN TEICHOIC ACID TRANSFERASE TAGU"/>
    <property type="match status" value="1"/>
</dbReference>
<dbReference type="RefSeq" id="WP_053767460.1">
    <property type="nucleotide sequence ID" value="NZ_LHCI01000106.1"/>
</dbReference>
<protein>
    <submittedName>
        <fullName evidence="3">Regulatory protein MsrR</fullName>
    </submittedName>
</protein>
<dbReference type="InterPro" id="IPR004474">
    <property type="entry name" value="LytR_CpsA_psr"/>
</dbReference>
<reference evidence="3 4" key="1">
    <citation type="submission" date="2015-07" db="EMBL/GenBank/DDBJ databases">
        <authorList>
            <person name="Noorani M."/>
        </authorList>
    </citation>
    <scope>NUCLEOTIDE SEQUENCE [LARGE SCALE GENOMIC DNA]</scope>
    <source>
        <strain evidence="4">ATCC 25104 / DSM 625 / JCM 10724 / NBRC 103206 / NCIMB 11243 / YT-1</strain>
    </source>
</reference>
<dbReference type="Gene3D" id="3.40.630.190">
    <property type="entry name" value="LCP protein"/>
    <property type="match status" value="1"/>
</dbReference>
<dbReference type="Pfam" id="PF03816">
    <property type="entry name" value="LytR_cpsA_psr"/>
    <property type="match status" value="1"/>
</dbReference>
<dbReference type="PANTHER" id="PTHR33392">
    <property type="entry name" value="POLYISOPRENYL-TEICHOIC ACID--PEPTIDOGLYCAN TEICHOIC ACID TRANSFERASE TAGU"/>
    <property type="match status" value="1"/>
</dbReference>
<dbReference type="NCBIfam" id="TIGR00350">
    <property type="entry name" value="lytR_cpsA_psr"/>
    <property type="match status" value="1"/>
</dbReference>
<comment type="similarity">
    <text evidence="1">Belongs to the LytR/CpsA/Psr (LCP) family.</text>
</comment>
<evidence type="ECO:0000259" key="2">
    <source>
        <dbReference type="Pfam" id="PF03816"/>
    </source>
</evidence>
<dbReference type="PATRIC" id="fig|271.14.peg.944"/>
<comment type="caution">
    <text evidence="3">The sequence shown here is derived from an EMBL/GenBank/DDBJ whole genome shotgun (WGS) entry which is preliminary data.</text>
</comment>